<dbReference type="InParanoid" id="A7S850"/>
<keyword evidence="2" id="KW-1185">Reference proteome</keyword>
<name>A7S850_NEMVE</name>
<dbReference type="PANTHER" id="PTHR33361:SF2">
    <property type="entry name" value="DUF885 DOMAIN-CONTAINING PROTEIN"/>
    <property type="match status" value="1"/>
</dbReference>
<reference evidence="1 2" key="1">
    <citation type="journal article" date="2007" name="Science">
        <title>Sea anemone genome reveals ancestral eumetazoan gene repertoire and genomic organization.</title>
        <authorList>
            <person name="Putnam N.H."/>
            <person name="Srivastava M."/>
            <person name="Hellsten U."/>
            <person name="Dirks B."/>
            <person name="Chapman J."/>
            <person name="Salamov A."/>
            <person name="Terry A."/>
            <person name="Shapiro H."/>
            <person name="Lindquist E."/>
            <person name="Kapitonov V.V."/>
            <person name="Jurka J."/>
            <person name="Genikhovich G."/>
            <person name="Grigoriev I.V."/>
            <person name="Lucas S.M."/>
            <person name="Steele R.E."/>
            <person name="Finnerty J.R."/>
            <person name="Technau U."/>
            <person name="Martindale M.Q."/>
            <person name="Rokhsar D.S."/>
        </authorList>
    </citation>
    <scope>NUCLEOTIDE SEQUENCE [LARGE SCALE GENOMIC DNA]</scope>
    <source>
        <strain evidence="2">CH2 X CH6</strain>
    </source>
</reference>
<dbReference type="PANTHER" id="PTHR33361">
    <property type="entry name" value="GLR0591 PROTEIN"/>
    <property type="match status" value="1"/>
</dbReference>
<gene>
    <name evidence="1" type="ORF">NEMVEDRAFT_v1g208262</name>
</gene>
<dbReference type="HOGENOM" id="CLU_330478_0_0_1"/>
<dbReference type="EMBL" id="DS469596">
    <property type="protein sequence ID" value="EDO40129.1"/>
    <property type="molecule type" value="Genomic_DNA"/>
</dbReference>
<proteinExistence type="predicted"/>
<evidence type="ECO:0000313" key="1">
    <source>
        <dbReference type="EMBL" id="EDO40129.1"/>
    </source>
</evidence>
<dbReference type="InterPro" id="IPR010281">
    <property type="entry name" value="DUF885"/>
</dbReference>
<evidence type="ECO:0000313" key="2">
    <source>
        <dbReference type="Proteomes" id="UP000001593"/>
    </source>
</evidence>
<dbReference type="AlphaFoldDB" id="A7S850"/>
<organism evidence="1 2">
    <name type="scientific">Nematostella vectensis</name>
    <name type="common">Starlet sea anemone</name>
    <dbReference type="NCBI Taxonomy" id="45351"/>
    <lineage>
        <taxon>Eukaryota</taxon>
        <taxon>Metazoa</taxon>
        <taxon>Cnidaria</taxon>
        <taxon>Anthozoa</taxon>
        <taxon>Hexacorallia</taxon>
        <taxon>Actiniaria</taxon>
        <taxon>Edwardsiidae</taxon>
        <taxon>Nematostella</taxon>
    </lineage>
</organism>
<sequence length="868" mass="100295">MLFTNLDPEIDEDILASLWPKSWSEVQSLLKEEGFTDPKEYYICICRAEKSFTRNGKTTKKYLYSRKWGIMESKNELCPNCGKCGYIKYYYLGLHEKLKNWFRNLNMCRKMLSHWQEREHWLKRNTSWPLKKEVWDGERWLEVQWFWDPDQLWTVPTRCGECLTVISSDLINSSPKDIDGLSLLECPECFNKFSHKAEVARGSPLNLALIGHWDGWQPFSTSGRSCGSLEVSILNMFKTDRSHIDEVYVIGFVPCTTVPKGVPEAYDPFIQPLINDLCDGFIHGFEVPYPSNAITVPDYEAHEIETVRVMLLCWAADHPGQCEFGKYLNQGKCACRRCKMVGQQSLQSTHYYYGDNRFHARHPWEKRDVTAEESIFYDLDNENRVSVRKKLSSQEGFTGTPIFHQYLYPLYKFDCLYHMVYDIFHTLPLNICKNQLSRLLQLELLDAVYVDEQIAQFPWNTEFKQGRIPTSIGKEHKGLGHWKAESFQKFFFPMLGCIVEDKIPDPKELEIISLVSYLTELHFYSGRNGWTDSMIQLHERLAQTLIIRIEETQGLEMCTISVHNLTHAHEDLINFAASDNYWCAVFERAVKKYGIVKSEDEARKICTASKCEGLLIGSRKPQLQVIELTDNECSRINSILSLPQSVQSASRIASTSGKCFLSNVGFNGLVLSSNDNIIASLEDGECIVQIKRFLLIRYGLDNNHSVLIEGFIKPFNKSSEGEIDVNVWSGFPKVKLQPNDNSVIFSHQSVQRKVMLYKHAQTNLQTVVDYDRQLKDVPRLLVPVYPEKDDMLFIQGEKQGDIWYGRVSSVDLSNKAVEVYFYVEKQQHPNRFVRESFSRQARNTVVFDSIIGIANGHWISGNIWQKSV</sequence>
<dbReference type="eggNOG" id="ENOG502SI1S">
    <property type="taxonomic scope" value="Eukaryota"/>
</dbReference>
<accession>A7S850</accession>
<protein>
    <submittedName>
        <fullName evidence="1">Uncharacterized protein</fullName>
    </submittedName>
</protein>
<dbReference type="PhylomeDB" id="A7S850"/>
<dbReference type="Proteomes" id="UP000001593">
    <property type="component" value="Unassembled WGS sequence"/>
</dbReference>